<dbReference type="AlphaFoldDB" id="A0A9P6G6Q4"/>
<name>A0A9P6G6Q4_9PLEO</name>
<reference evidence="2" key="1">
    <citation type="journal article" date="2020" name="Mol. Plant Microbe Interact.">
        <title>Genome Sequence of the Biocontrol Agent Coniothyrium minitans strain Conio (IMI 134523).</title>
        <authorList>
            <person name="Patel D."/>
            <person name="Shittu T.A."/>
            <person name="Baroncelli R."/>
            <person name="Muthumeenakshi S."/>
            <person name="Osborne T.H."/>
            <person name="Janganan T.K."/>
            <person name="Sreenivasaprasad S."/>
        </authorList>
    </citation>
    <scope>NUCLEOTIDE SEQUENCE</scope>
    <source>
        <strain evidence="2">Conio</strain>
    </source>
</reference>
<dbReference type="OrthoDB" id="3776883at2759"/>
<feature type="region of interest" description="Disordered" evidence="1">
    <location>
        <begin position="133"/>
        <end position="152"/>
    </location>
</feature>
<organism evidence="2 3">
    <name type="scientific">Paraphaeosphaeria minitans</name>
    <dbReference type="NCBI Taxonomy" id="565426"/>
    <lineage>
        <taxon>Eukaryota</taxon>
        <taxon>Fungi</taxon>
        <taxon>Dikarya</taxon>
        <taxon>Ascomycota</taxon>
        <taxon>Pezizomycotina</taxon>
        <taxon>Dothideomycetes</taxon>
        <taxon>Pleosporomycetidae</taxon>
        <taxon>Pleosporales</taxon>
        <taxon>Massarineae</taxon>
        <taxon>Didymosphaeriaceae</taxon>
        <taxon>Paraphaeosphaeria</taxon>
    </lineage>
</organism>
<keyword evidence="3" id="KW-1185">Reference proteome</keyword>
<evidence type="ECO:0008006" key="4">
    <source>
        <dbReference type="Google" id="ProtNLM"/>
    </source>
</evidence>
<sequence length="382" mass="42436">MFNRLGELLGKYPSYCYRMPKTVRGPRRRHPGPPIPQACHPGTHLTYEQRRRIHSLSHQSSTSQRKIASLLSLPRTTVQSAIYSMEERCSTQEKRTGIYEHIASHAVGTNGSAALRTVCSTTSRASHDRLVTTIPQSPIPNPNQSSDQNSVREYLNSRGTRSLLDNIPAPDQVRFDDQGVLHNAPHGRLLIGHHKATGDAIYAYIRPSSASQRVVFSAEDTRGQPIVGISHGDVARQRVRYPFNMTFPKDGRCLGRADKARLAIVIRWYFIATGRTKLRSPKSLQTFCKQFRSALRYVANRSDSIAGQPPQNPSGQARRTQVDESDIQSALLATKFSPSPSPTRLVKQSHRWPSPSEEPLGIEKSTSAGSLPSSPATCLSRR</sequence>
<dbReference type="Proteomes" id="UP000756921">
    <property type="component" value="Unassembled WGS sequence"/>
</dbReference>
<proteinExistence type="predicted"/>
<protein>
    <recommendedName>
        <fullName evidence="4">Transposase IS30-like HTH domain-containing protein</fullName>
    </recommendedName>
</protein>
<accession>A0A9P6G6Q4</accession>
<feature type="region of interest" description="Disordered" evidence="1">
    <location>
        <begin position="303"/>
        <end position="382"/>
    </location>
</feature>
<evidence type="ECO:0000256" key="1">
    <source>
        <dbReference type="SAM" id="MobiDB-lite"/>
    </source>
</evidence>
<gene>
    <name evidence="2" type="ORF">PMIN01_12045</name>
</gene>
<feature type="compositionally biased region" description="Polar residues" evidence="1">
    <location>
        <begin position="364"/>
        <end position="382"/>
    </location>
</feature>
<evidence type="ECO:0000313" key="3">
    <source>
        <dbReference type="Proteomes" id="UP000756921"/>
    </source>
</evidence>
<dbReference type="EMBL" id="WJXW01000015">
    <property type="protein sequence ID" value="KAF9730112.1"/>
    <property type="molecule type" value="Genomic_DNA"/>
</dbReference>
<comment type="caution">
    <text evidence="2">The sequence shown here is derived from an EMBL/GenBank/DDBJ whole genome shotgun (WGS) entry which is preliminary data.</text>
</comment>
<evidence type="ECO:0000313" key="2">
    <source>
        <dbReference type="EMBL" id="KAF9730112.1"/>
    </source>
</evidence>